<dbReference type="InterPro" id="IPR011043">
    <property type="entry name" value="Gal_Oxase/kelch_b-propeller"/>
</dbReference>
<evidence type="ECO:0000313" key="5">
    <source>
        <dbReference type="EMBL" id="GMH01686.1"/>
    </source>
</evidence>
<dbReference type="Gene3D" id="2.130.10.80">
    <property type="entry name" value="Galactose oxidase/kelch, beta-propeller"/>
    <property type="match status" value="1"/>
</dbReference>
<dbReference type="SUPFAM" id="SSF50965">
    <property type="entry name" value="Galactose oxidase, central domain"/>
    <property type="match status" value="1"/>
</dbReference>
<proteinExistence type="predicted"/>
<evidence type="ECO:0000313" key="6">
    <source>
        <dbReference type="Proteomes" id="UP001279734"/>
    </source>
</evidence>
<dbReference type="InterPro" id="IPR009880">
    <property type="entry name" value="Glyoxal_oxidase_N"/>
</dbReference>
<dbReference type="EMBL" id="BSYO01000003">
    <property type="protein sequence ID" value="GMH01686.1"/>
    <property type="molecule type" value="Genomic_DNA"/>
</dbReference>
<dbReference type="Gene3D" id="2.60.40.10">
    <property type="entry name" value="Immunoglobulins"/>
    <property type="match status" value="1"/>
</dbReference>
<keyword evidence="1 2" id="KW-0732">Signal</keyword>
<dbReference type="AlphaFoldDB" id="A0AAD3RZN8"/>
<feature type="chain" id="PRO_5042169429" evidence="2">
    <location>
        <begin position="27"/>
        <end position="578"/>
    </location>
</feature>
<evidence type="ECO:0000259" key="3">
    <source>
        <dbReference type="Pfam" id="PF07250"/>
    </source>
</evidence>
<protein>
    <submittedName>
        <fullName evidence="5">Uncharacterized protein</fullName>
    </submittedName>
</protein>
<reference evidence="5" key="1">
    <citation type="submission" date="2023-05" db="EMBL/GenBank/DDBJ databases">
        <title>Nepenthes gracilis genome sequencing.</title>
        <authorList>
            <person name="Fukushima K."/>
        </authorList>
    </citation>
    <scope>NUCLEOTIDE SEQUENCE</scope>
    <source>
        <strain evidence="5">SING2019-196</strain>
    </source>
</reference>
<dbReference type="CDD" id="cd02851">
    <property type="entry name" value="E_set_GO_C"/>
    <property type="match status" value="1"/>
</dbReference>
<dbReference type="InterPro" id="IPR013783">
    <property type="entry name" value="Ig-like_fold"/>
</dbReference>
<name>A0AAD3RZN8_NEPGR</name>
<evidence type="ECO:0000259" key="4">
    <source>
        <dbReference type="Pfam" id="PF09118"/>
    </source>
</evidence>
<feature type="domain" description="Galactose oxidase-like Early set" evidence="4">
    <location>
        <begin position="468"/>
        <end position="573"/>
    </location>
</feature>
<dbReference type="InterPro" id="IPR015202">
    <property type="entry name" value="GO-like_E_set"/>
</dbReference>
<dbReference type="InterPro" id="IPR037293">
    <property type="entry name" value="Gal_Oxidase_central_sf"/>
</dbReference>
<evidence type="ECO:0000256" key="2">
    <source>
        <dbReference type="SAM" id="SignalP"/>
    </source>
</evidence>
<accession>A0AAD3RZN8</accession>
<dbReference type="Pfam" id="PF07250">
    <property type="entry name" value="Glyoxal_oxid_N"/>
    <property type="match status" value="1"/>
</dbReference>
<keyword evidence="6" id="KW-1185">Reference proteome</keyword>
<organism evidence="5 6">
    <name type="scientific">Nepenthes gracilis</name>
    <name type="common">Slender pitcher plant</name>
    <dbReference type="NCBI Taxonomy" id="150966"/>
    <lineage>
        <taxon>Eukaryota</taxon>
        <taxon>Viridiplantae</taxon>
        <taxon>Streptophyta</taxon>
        <taxon>Embryophyta</taxon>
        <taxon>Tracheophyta</taxon>
        <taxon>Spermatophyta</taxon>
        <taxon>Magnoliopsida</taxon>
        <taxon>eudicotyledons</taxon>
        <taxon>Gunneridae</taxon>
        <taxon>Pentapetalae</taxon>
        <taxon>Caryophyllales</taxon>
        <taxon>Nepenthaceae</taxon>
        <taxon>Nepenthes</taxon>
    </lineage>
</organism>
<dbReference type="Pfam" id="PF09118">
    <property type="entry name" value="GO-like_E_set"/>
    <property type="match status" value="1"/>
</dbReference>
<feature type="signal peptide" evidence="2">
    <location>
        <begin position="1"/>
        <end position="26"/>
    </location>
</feature>
<dbReference type="InterPro" id="IPR014756">
    <property type="entry name" value="Ig_E-set"/>
</dbReference>
<comment type="caution">
    <text evidence="5">The sequence shown here is derived from an EMBL/GenBank/DDBJ whole genome shotgun (WGS) entry which is preliminary data.</text>
</comment>
<dbReference type="PANTHER" id="PTHR32208">
    <property type="entry name" value="SECRETED PROTEIN-RELATED"/>
    <property type="match status" value="1"/>
</dbReference>
<evidence type="ECO:0000256" key="1">
    <source>
        <dbReference type="ARBA" id="ARBA00022729"/>
    </source>
</evidence>
<gene>
    <name evidence="5" type="ORF">Nepgr_003525</name>
</gene>
<sequence length="578" mass="63623">MAAIAKNVSFLICLLLSSSFPAIISSSWPPHSTFPFSSSPFEAAEAGEPRGKWTLLMKSIGISAMHMQLLHDDKVIIFDRTDFGRSNLSLPGGKCRINDFAVGIDCTAHSVLYDVATNTLRPLMVQTDTWCSSGSVGPDGTLVQTGGYRLGERVVRAFTPCDDDACDWIEFPTYLAARRWYASNHILPDGRVIVVGGRGSHSYEFFPKDPTLREAAVRLRFLAETSDGQEKENNLYPFLHLLPDGNLFIFANNRSIVLNYRRHRVIREFPVMPGRDRRSYPLTGSSVLLPVVLSGDDKVEMPELEVLICGGARLGSYELARGGNAFLEASKSCGRLKITHPNPEWMMEEMPMPRVMGDMILLPTGDVLIINGAGNGTAGWDAADNPVLNPVLYRTNEPDPAGRFIVMSPTNIPRMYHSAALLVADGRILVGGSNPNEFYNFSGVRYPTELSLESFSPHYLDPQYGAYRPAIQVIESEDNSITYGQVLTVSYFLPMPSPEIGVTVTLLSPAFATHSFGMNQRLLVLKVERLDKVSATACKVTVRAPRNMNVGPPGYYLLFVVNVGVPSPGVWVRLKPNA</sequence>
<dbReference type="PANTHER" id="PTHR32208:SF57">
    <property type="entry name" value="F14L17.20 PROTEIN"/>
    <property type="match status" value="1"/>
</dbReference>
<feature type="domain" description="Glyoxal oxidase N-terminal" evidence="3">
    <location>
        <begin position="65"/>
        <end position="459"/>
    </location>
</feature>
<dbReference type="Proteomes" id="UP001279734">
    <property type="component" value="Unassembled WGS sequence"/>
</dbReference>
<dbReference type="SUPFAM" id="SSF81296">
    <property type="entry name" value="E set domains"/>
    <property type="match status" value="1"/>
</dbReference>